<comment type="caution">
    <text evidence="1">The sequence shown here is derived from an EMBL/GenBank/DDBJ whole genome shotgun (WGS) entry which is preliminary data.</text>
</comment>
<organism evidence="1 2">
    <name type="scientific">candidate division WOR_3 bacterium SM1_77</name>
    <dbReference type="NCBI Taxonomy" id="1703778"/>
    <lineage>
        <taxon>Bacteria</taxon>
        <taxon>Bacteria division WOR-3</taxon>
    </lineage>
</organism>
<gene>
    <name evidence="1" type="ORF">AMJ74_05650</name>
</gene>
<evidence type="ECO:0008006" key="3">
    <source>
        <dbReference type="Google" id="ProtNLM"/>
    </source>
</evidence>
<dbReference type="Pfam" id="PF12675">
    <property type="entry name" value="DUF3795"/>
    <property type="match status" value="1"/>
</dbReference>
<sequence length="124" mass="15006">MKTGKQRRWFLTPCGLDCYGCPIRLRTEEELNYWAERNVDLHKIRCDGCRSARNENHWSPSCKILDCCVYERKYEFCAECPDFPCPVMEDWGREYEHHARAVEELKRMKKTGIEQWLRDQRIKD</sequence>
<protein>
    <recommendedName>
        <fullName evidence="3">GON domain-containing protein</fullName>
    </recommendedName>
</protein>
<reference evidence="1 2" key="1">
    <citation type="journal article" date="2015" name="Microbiome">
        <title>Genomic resolution of linkages in carbon, nitrogen, and sulfur cycling among widespread estuary sediment bacteria.</title>
        <authorList>
            <person name="Baker B.J."/>
            <person name="Lazar C.S."/>
            <person name="Teske A.P."/>
            <person name="Dick G.J."/>
        </authorList>
    </citation>
    <scope>NUCLEOTIDE SEQUENCE [LARGE SCALE GENOMIC DNA]</scope>
    <source>
        <strain evidence="1">SM1_77</strain>
    </source>
</reference>
<name>A0A0S8JUQ5_UNCW3</name>
<dbReference type="EMBL" id="LJVE01000117">
    <property type="protein sequence ID" value="KPL13218.1"/>
    <property type="molecule type" value="Genomic_DNA"/>
</dbReference>
<evidence type="ECO:0000313" key="2">
    <source>
        <dbReference type="Proteomes" id="UP000050975"/>
    </source>
</evidence>
<accession>A0A0S8JUQ5</accession>
<proteinExistence type="predicted"/>
<dbReference type="AlphaFoldDB" id="A0A0S8JUQ5"/>
<evidence type="ECO:0000313" key="1">
    <source>
        <dbReference type="EMBL" id="KPL13218.1"/>
    </source>
</evidence>
<dbReference type="Proteomes" id="UP000050975">
    <property type="component" value="Unassembled WGS sequence"/>
</dbReference>
<dbReference type="InterPro" id="IPR024227">
    <property type="entry name" value="DUF3795"/>
</dbReference>